<keyword evidence="4" id="KW-1185">Reference proteome</keyword>
<dbReference type="InterPro" id="IPR002035">
    <property type="entry name" value="VWF_A"/>
</dbReference>
<reference evidence="4" key="1">
    <citation type="journal article" date="2019" name="Int. J. Syst. Evol. Microbiol.">
        <title>The Global Catalogue of Microorganisms (GCM) 10K type strain sequencing project: providing services to taxonomists for standard genome sequencing and annotation.</title>
        <authorList>
            <consortium name="The Broad Institute Genomics Platform"/>
            <consortium name="The Broad Institute Genome Sequencing Center for Infectious Disease"/>
            <person name="Wu L."/>
            <person name="Ma J."/>
        </authorList>
    </citation>
    <scope>NUCLEOTIDE SEQUENCE [LARGE SCALE GENOMIC DNA]</scope>
    <source>
        <strain evidence="4">JCM 17688</strain>
    </source>
</reference>
<feature type="domain" description="VWFA" evidence="2">
    <location>
        <begin position="328"/>
        <end position="522"/>
    </location>
</feature>
<feature type="transmembrane region" description="Helical" evidence="1">
    <location>
        <begin position="21"/>
        <end position="42"/>
    </location>
</feature>
<keyword evidence="1" id="KW-0812">Transmembrane</keyword>
<dbReference type="EMBL" id="BAABFR010000044">
    <property type="protein sequence ID" value="GAA4395651.1"/>
    <property type="molecule type" value="Genomic_DNA"/>
</dbReference>
<comment type="caution">
    <text evidence="3">The sequence shown here is derived from an EMBL/GenBank/DDBJ whole genome shotgun (WGS) entry which is preliminary data.</text>
</comment>
<keyword evidence="1" id="KW-0472">Membrane</keyword>
<dbReference type="Proteomes" id="UP001500635">
    <property type="component" value="Unassembled WGS sequence"/>
</dbReference>
<name>A0ABP8JT36_9ACTN</name>
<evidence type="ECO:0000313" key="4">
    <source>
        <dbReference type="Proteomes" id="UP001500635"/>
    </source>
</evidence>
<sequence length="528" mass="53611">MGRHHPSAYGAPAVWNRSRRLWWPVLGVVLVVLLVGGVWRILHTSGGACASPSEYTVAADQSLVDVAEREAARAADSCTSFTIQTVPDSAMPGLLAGGGAIPDLWLASSKARVDTVGTEVGRDLPATTVASSPIVVAGAKPGTPTTWLEALSASDLHAVPVDAPNADAPLIVAVAESGTSGSDQQALTAALVHLAQSAPTVQGEPVSAAARAGGVVVVPESQYLAAKKGDPALAAVVPQVGTVLNQIPLVVTASGDRVTGAETAEKLLAGAFASREGAGDLKAAGLRDADGTAAPDGGVGTVVLLPEPDKSKLAEGERLLAAVAVPLKTLVVMDTSGSMAEQSGSTTRIGMAVAGFDRVVSQISDADAIGLWSFSSSTRGAPWNALVPVAPLAAKRGSVTQRTALVDAMNGLRDRVGGGTALYTTILAAYKQAQREFDPAYSNSIIVLTDGTDEDADTTTLAQLIAGLTAIIDPAKPITINTVGISGDADMNAIEAISAATDGTALRADSEQQMLADFVTAVANRTRK</sequence>
<organism evidence="3 4">
    <name type="scientific">Tsukamurella soli</name>
    <dbReference type="NCBI Taxonomy" id="644556"/>
    <lineage>
        <taxon>Bacteria</taxon>
        <taxon>Bacillati</taxon>
        <taxon>Actinomycetota</taxon>
        <taxon>Actinomycetes</taxon>
        <taxon>Mycobacteriales</taxon>
        <taxon>Tsukamurellaceae</taxon>
        <taxon>Tsukamurella</taxon>
    </lineage>
</organism>
<protein>
    <submittedName>
        <fullName evidence="3">Substrate-binding domain-containing protein</fullName>
    </submittedName>
</protein>
<evidence type="ECO:0000256" key="1">
    <source>
        <dbReference type="SAM" id="Phobius"/>
    </source>
</evidence>
<gene>
    <name evidence="3" type="ORF">GCM10023147_29120</name>
</gene>
<dbReference type="SUPFAM" id="SSF53300">
    <property type="entry name" value="vWA-like"/>
    <property type="match status" value="1"/>
</dbReference>
<evidence type="ECO:0000313" key="3">
    <source>
        <dbReference type="EMBL" id="GAA4395651.1"/>
    </source>
</evidence>
<accession>A0ABP8JT36</accession>
<dbReference type="Pfam" id="PF13519">
    <property type="entry name" value="VWA_2"/>
    <property type="match status" value="1"/>
</dbReference>
<dbReference type="SMART" id="SM00327">
    <property type="entry name" value="VWA"/>
    <property type="match status" value="1"/>
</dbReference>
<dbReference type="InterPro" id="IPR036465">
    <property type="entry name" value="vWFA_dom_sf"/>
</dbReference>
<keyword evidence="1" id="KW-1133">Transmembrane helix</keyword>
<dbReference type="Gene3D" id="3.40.50.410">
    <property type="entry name" value="von Willebrand factor, type A domain"/>
    <property type="match status" value="1"/>
</dbReference>
<evidence type="ECO:0000259" key="2">
    <source>
        <dbReference type="PROSITE" id="PS50234"/>
    </source>
</evidence>
<proteinExistence type="predicted"/>
<dbReference type="PROSITE" id="PS50234">
    <property type="entry name" value="VWFA"/>
    <property type="match status" value="1"/>
</dbReference>